<evidence type="ECO:0000313" key="1">
    <source>
        <dbReference type="EMBL" id="GAB36207.1"/>
    </source>
</evidence>
<gene>
    <name evidence="1" type="ORF">GOOTI_202_00630</name>
</gene>
<proteinExistence type="predicted"/>
<dbReference type="RefSeq" id="WP_007240391.1">
    <property type="nucleotide sequence ID" value="NZ_BAFB01000202.1"/>
</dbReference>
<keyword evidence="2" id="KW-1185">Reference proteome</keyword>
<reference evidence="1" key="1">
    <citation type="submission" date="2012-02" db="EMBL/GenBank/DDBJ databases">
        <title>Whole genome shotgun sequence of Gordonia otitidis NBRC 100426.</title>
        <authorList>
            <person name="Yoshida I."/>
            <person name="Hosoyama A."/>
            <person name="Tsuchikane K."/>
            <person name="Katsumata H."/>
            <person name="Yamazaki S."/>
            <person name="Fujita N."/>
        </authorList>
    </citation>
    <scope>NUCLEOTIDE SEQUENCE [LARGE SCALE GENOMIC DNA]</scope>
    <source>
        <strain evidence="1">NBRC 100426</strain>
    </source>
</reference>
<evidence type="ECO:0000313" key="2">
    <source>
        <dbReference type="Proteomes" id="UP000005038"/>
    </source>
</evidence>
<name>H5TRU9_GORO1</name>
<dbReference type="AlphaFoldDB" id="H5TRU9"/>
<dbReference type="EMBL" id="BAFB01000202">
    <property type="protein sequence ID" value="GAB36207.1"/>
    <property type="molecule type" value="Genomic_DNA"/>
</dbReference>
<dbReference type="Proteomes" id="UP000005038">
    <property type="component" value="Unassembled WGS sequence"/>
</dbReference>
<accession>H5TRU9</accession>
<sequence length="91" mass="10014">MSTAIDTTNDEATAFAKDAARGLISSVEREQLSPSRSVHAVRGCGSSDFYVRQLRAVMVMRCETVHDLPDRPGASTDAWIDYAKQILSERP</sequence>
<protein>
    <submittedName>
        <fullName evidence="1">Uncharacterized protein</fullName>
    </submittedName>
</protein>
<organism evidence="1 2">
    <name type="scientific">Gordonia otitidis (strain DSM 44809 / CCUG 52243 / JCM 12355 / NBRC 100426 / IFM 10032)</name>
    <dbReference type="NCBI Taxonomy" id="1108044"/>
    <lineage>
        <taxon>Bacteria</taxon>
        <taxon>Bacillati</taxon>
        <taxon>Actinomycetota</taxon>
        <taxon>Actinomycetes</taxon>
        <taxon>Mycobacteriales</taxon>
        <taxon>Gordoniaceae</taxon>
        <taxon>Gordonia</taxon>
    </lineage>
</organism>
<comment type="caution">
    <text evidence="1">The sequence shown here is derived from an EMBL/GenBank/DDBJ whole genome shotgun (WGS) entry which is preliminary data.</text>
</comment>